<dbReference type="AlphaFoldDB" id="A0A1E5XMS3"/>
<dbReference type="CDD" id="cd00130">
    <property type="entry name" value="PAS"/>
    <property type="match status" value="1"/>
</dbReference>
<dbReference type="InterPro" id="IPR000700">
    <property type="entry name" value="PAS-assoc_C"/>
</dbReference>
<dbReference type="NCBIfam" id="TIGR00229">
    <property type="entry name" value="sensory_box"/>
    <property type="match status" value="1"/>
</dbReference>
<keyword evidence="5" id="KW-0472">Membrane</keyword>
<evidence type="ECO:0000259" key="6">
    <source>
        <dbReference type="PROSITE" id="PS50112"/>
    </source>
</evidence>
<evidence type="ECO:0000313" key="9">
    <source>
        <dbReference type="EMBL" id="OEO29916.1"/>
    </source>
</evidence>
<dbReference type="CDD" id="cd12914">
    <property type="entry name" value="PDC1_DGC_like"/>
    <property type="match status" value="1"/>
</dbReference>
<dbReference type="FunFam" id="3.30.70.270:FF:000001">
    <property type="entry name" value="Diguanylate cyclase domain protein"/>
    <property type="match status" value="1"/>
</dbReference>
<dbReference type="CDD" id="cd01949">
    <property type="entry name" value="GGDEF"/>
    <property type="match status" value="1"/>
</dbReference>
<evidence type="ECO:0000256" key="5">
    <source>
        <dbReference type="ARBA" id="ARBA00023136"/>
    </source>
</evidence>
<dbReference type="InterPro" id="IPR013655">
    <property type="entry name" value="PAS_fold_3"/>
</dbReference>
<evidence type="ECO:0000256" key="1">
    <source>
        <dbReference type="ARBA" id="ARBA00004651"/>
    </source>
</evidence>
<evidence type="ECO:0000256" key="4">
    <source>
        <dbReference type="ARBA" id="ARBA00022989"/>
    </source>
</evidence>
<dbReference type="SMART" id="SM00091">
    <property type="entry name" value="PAS"/>
    <property type="match status" value="1"/>
</dbReference>
<evidence type="ECO:0000256" key="2">
    <source>
        <dbReference type="ARBA" id="ARBA00022475"/>
    </source>
</evidence>
<feature type="domain" description="GGDEF" evidence="8">
    <location>
        <begin position="482"/>
        <end position="622"/>
    </location>
</feature>
<comment type="subcellular location">
    <subcellularLocation>
        <location evidence="1">Cell membrane</location>
        <topology evidence="1">Multi-pass membrane protein</topology>
    </subcellularLocation>
</comment>
<dbReference type="SUPFAM" id="SSF55073">
    <property type="entry name" value="Nucleotide cyclase"/>
    <property type="match status" value="1"/>
</dbReference>
<feature type="domain" description="PAC" evidence="7">
    <location>
        <begin position="399"/>
        <end position="450"/>
    </location>
</feature>
<dbReference type="GO" id="GO:0005886">
    <property type="term" value="C:plasma membrane"/>
    <property type="evidence" value="ECO:0007669"/>
    <property type="project" value="UniProtKB-SubCell"/>
</dbReference>
<dbReference type="EMBL" id="LAJE02000245">
    <property type="protein sequence ID" value="OEO29916.1"/>
    <property type="molecule type" value="Genomic_DNA"/>
</dbReference>
<feature type="domain" description="PAS" evidence="6">
    <location>
        <begin position="325"/>
        <end position="398"/>
    </location>
</feature>
<dbReference type="PROSITE" id="PS50887">
    <property type="entry name" value="GGDEF"/>
    <property type="match status" value="1"/>
</dbReference>
<dbReference type="Pfam" id="PF00990">
    <property type="entry name" value="GGDEF"/>
    <property type="match status" value="1"/>
</dbReference>
<dbReference type="PROSITE" id="PS50113">
    <property type="entry name" value="PAC"/>
    <property type="match status" value="1"/>
</dbReference>
<name>A0A1E5XMS3_9HYPH</name>
<reference evidence="9 10" key="1">
    <citation type="journal article" date="2015" name="Genome Announc.">
        <title>Genome Assemblies of Three Soil-Associated Devosia species: D. insulae, D. limi, and D. soli.</title>
        <authorList>
            <person name="Hassan Y.I."/>
            <person name="Lepp D."/>
            <person name="Zhou T."/>
        </authorList>
    </citation>
    <scope>NUCLEOTIDE SEQUENCE [LARGE SCALE GENOMIC DNA]</scope>
    <source>
        <strain evidence="9 10">DS-56</strain>
    </source>
</reference>
<dbReference type="Gene3D" id="3.30.450.20">
    <property type="entry name" value="PAS domain"/>
    <property type="match status" value="3"/>
</dbReference>
<dbReference type="GO" id="GO:0003824">
    <property type="term" value="F:catalytic activity"/>
    <property type="evidence" value="ECO:0007669"/>
    <property type="project" value="UniProtKB-ARBA"/>
</dbReference>
<dbReference type="InterPro" id="IPR035965">
    <property type="entry name" value="PAS-like_dom_sf"/>
</dbReference>
<dbReference type="PROSITE" id="PS50112">
    <property type="entry name" value="PAS"/>
    <property type="match status" value="1"/>
</dbReference>
<evidence type="ECO:0000313" key="10">
    <source>
        <dbReference type="Proteomes" id="UP000095463"/>
    </source>
</evidence>
<dbReference type="Proteomes" id="UP000095463">
    <property type="component" value="Unassembled WGS sequence"/>
</dbReference>
<evidence type="ECO:0000259" key="8">
    <source>
        <dbReference type="PROSITE" id="PS50887"/>
    </source>
</evidence>
<dbReference type="InterPro" id="IPR029787">
    <property type="entry name" value="Nucleotide_cyclase"/>
</dbReference>
<keyword evidence="3" id="KW-0812">Transmembrane</keyword>
<gene>
    <name evidence="9" type="ORF">VW23_023810</name>
</gene>
<comment type="caution">
    <text evidence="9">The sequence shown here is derived from an EMBL/GenBank/DDBJ whole genome shotgun (WGS) entry which is preliminary data.</text>
</comment>
<dbReference type="Pfam" id="PF08447">
    <property type="entry name" value="PAS_3"/>
    <property type="match status" value="1"/>
</dbReference>
<dbReference type="Gene3D" id="3.30.70.270">
    <property type="match status" value="1"/>
</dbReference>
<evidence type="ECO:0008006" key="11">
    <source>
        <dbReference type="Google" id="ProtNLM"/>
    </source>
</evidence>
<dbReference type="InterPro" id="IPR000014">
    <property type="entry name" value="PAS"/>
</dbReference>
<sequence length="631" mass="69110">MARPAPKSLTRRAALFVVAICAAIVVLEGWREWVAYDAAVQKAELETQNLARSMRQHAEDTYEIADQAVSLVSYQIETTGIAPEALQQTEAFMLRTMQSAQRLRGIYVYDADGNWLVTTAENMPPGGNQAAYSYFRDHMTTPSDAPSFGAPIRAAGDDALVTTVSRRFDQPDGSFGGVVVAAIDTRYFADVYDSIDVGALGTISLYDSNGLLLSRKPYHPDLRDEDLGEGELFARPDLAQASGAYHYDSAVDGHRRIGGYDRGARYPIVSVVAVSHAEALASWGRGALQRGAITLGLTLGAALLGLRLVDQIRRRQRSETVLEQKESEFRLLAESASDLVERFDSDGTRTYISPALERLTGYRPEEMLGKNAFEVVNPQDRPAVEAAAERLRQGVTEQETVSFRLQHKDGREIWLETSLRIAAERSEKLSVVGVTRDVTERKRLELKLESLALRDGLTGIANRRAFDTALTREVARARRLSTPLSLLMIDADRFKRFNDDHGHLAGDACLKSIAAVVAMAARRPTDLAARYGGEELALLLPDTNIDAARAIAADLCRQVQALAIPHARNLPWRVATISIGIASIDPRDEDAVHDGSWLISTADLALYDAKGQGRNQSVAAPGKLRTTRLVG</sequence>
<dbReference type="OrthoDB" id="9812260at2"/>
<accession>A0A1E5XMS3</accession>
<dbReference type="CDD" id="cd12915">
    <property type="entry name" value="PDC2_DGC_like"/>
    <property type="match status" value="1"/>
</dbReference>
<dbReference type="PANTHER" id="PTHR44757">
    <property type="entry name" value="DIGUANYLATE CYCLASE DGCP"/>
    <property type="match status" value="1"/>
</dbReference>
<keyword evidence="4" id="KW-1133">Transmembrane helix</keyword>
<dbReference type="InterPro" id="IPR001610">
    <property type="entry name" value="PAC"/>
</dbReference>
<dbReference type="NCBIfam" id="TIGR00254">
    <property type="entry name" value="GGDEF"/>
    <property type="match status" value="1"/>
</dbReference>
<dbReference type="RefSeq" id="WP_069910856.1">
    <property type="nucleotide sequence ID" value="NZ_LAJE02000245.1"/>
</dbReference>
<dbReference type="InterPro" id="IPR052155">
    <property type="entry name" value="Biofilm_reg_signaling"/>
</dbReference>
<dbReference type="SUPFAM" id="SSF55785">
    <property type="entry name" value="PYP-like sensor domain (PAS domain)"/>
    <property type="match status" value="1"/>
</dbReference>
<dbReference type="PANTHER" id="PTHR44757:SF2">
    <property type="entry name" value="BIOFILM ARCHITECTURE MAINTENANCE PROTEIN MBAA"/>
    <property type="match status" value="1"/>
</dbReference>
<dbReference type="InterPro" id="IPR033479">
    <property type="entry name" value="dCache_1"/>
</dbReference>
<evidence type="ECO:0000259" key="7">
    <source>
        <dbReference type="PROSITE" id="PS50113"/>
    </source>
</evidence>
<dbReference type="Pfam" id="PF02743">
    <property type="entry name" value="dCache_1"/>
    <property type="match status" value="1"/>
</dbReference>
<keyword evidence="10" id="KW-1185">Reference proteome</keyword>
<evidence type="ECO:0000256" key="3">
    <source>
        <dbReference type="ARBA" id="ARBA00022692"/>
    </source>
</evidence>
<keyword evidence="2" id="KW-1003">Cell membrane</keyword>
<dbReference type="SMART" id="SM00267">
    <property type="entry name" value="GGDEF"/>
    <property type="match status" value="1"/>
</dbReference>
<organism evidence="9 10">
    <name type="scientific">Devosia insulae DS-56</name>
    <dbReference type="NCBI Taxonomy" id="1116389"/>
    <lineage>
        <taxon>Bacteria</taxon>
        <taxon>Pseudomonadati</taxon>
        <taxon>Pseudomonadota</taxon>
        <taxon>Alphaproteobacteria</taxon>
        <taxon>Hyphomicrobiales</taxon>
        <taxon>Devosiaceae</taxon>
        <taxon>Devosia</taxon>
    </lineage>
</organism>
<dbReference type="InterPro" id="IPR000160">
    <property type="entry name" value="GGDEF_dom"/>
</dbReference>
<protein>
    <recommendedName>
        <fullName evidence="11">Diguanylate cyclase</fullName>
    </recommendedName>
</protein>
<dbReference type="InterPro" id="IPR043128">
    <property type="entry name" value="Rev_trsase/Diguanyl_cyclase"/>
</dbReference>
<dbReference type="SMART" id="SM00086">
    <property type="entry name" value="PAC"/>
    <property type="match status" value="1"/>
</dbReference>
<proteinExistence type="predicted"/>